<dbReference type="OrthoDB" id="8670769at2"/>
<evidence type="ECO:0000313" key="10">
    <source>
        <dbReference type="EMBL" id="KJF43856.1"/>
    </source>
</evidence>
<evidence type="ECO:0000256" key="5">
    <source>
        <dbReference type="ARBA" id="ARBA00023136"/>
    </source>
</evidence>
<dbReference type="GO" id="GO:0005886">
    <property type="term" value="C:plasma membrane"/>
    <property type="evidence" value="ECO:0007669"/>
    <property type="project" value="UniProtKB-SubCell"/>
</dbReference>
<comment type="subcellular location">
    <subcellularLocation>
        <location evidence="1">Cell membrane</location>
        <topology evidence="1">Multi-pass membrane protein</topology>
    </subcellularLocation>
</comment>
<evidence type="ECO:0000256" key="2">
    <source>
        <dbReference type="ARBA" id="ARBA00022475"/>
    </source>
</evidence>
<dbReference type="InterPro" id="IPR032692">
    <property type="entry name" value="YccS_N"/>
</dbReference>
<evidence type="ECO:0000313" key="11">
    <source>
        <dbReference type="Proteomes" id="UP000032544"/>
    </source>
</evidence>
<dbReference type="PANTHER" id="PTHR30509">
    <property type="entry name" value="P-HYDROXYBENZOIC ACID EFFLUX PUMP SUBUNIT-RELATED"/>
    <property type="match status" value="1"/>
</dbReference>
<proteinExistence type="inferred from homology"/>
<dbReference type="AlphaFoldDB" id="A0A0D8JBG1"/>
<sequence>MKNREKGHLRTNIKFFRDVFLLHPYRLFALRATISMGILAIPFIIAGLPYFGVTLALGALAGALSETDDHPKGRVKSLSITILSFFISSFSVGLLNNYTWLLGAGFILSTIIFILIGGIGERYRAITFGSILVGIYAMLGVEISPAWYWQAILLPAGALFHGILTLILIFRNPWRLLDQQMASGFRALGNYLEKKVLLFPSHKEDQEDINKDLALLNVNVVNALEAIKNVLNNYAREMRNTEPLNRYLQRFMLLQSLHERAASTHQRHDKLGNSNEQIEILEGFGEMLRQLAYASRMVAENMLTGTSYIHPPALEWISKAIDDKLQTMPVEEAQDLILLHHNLHRSHVSLKYLDNLEEGTSIPRLRHDERTPFQRLKEQLTLRHPRMRYALRLSLTFALGYILQIYLDLDKGQWVMLTSLFVSQITYSDTRRRLFERLLGTATGIIIGAALLQIFTTTAAQVLLMMGSAMAFFYWLRKKYSVAVIFVTTFVLSAFNIISNDGGINIMIPRLVDTLLGATLSFLTIRFLWPGWQYRRISGLISTALEKNRNYFQAIAKEYKEASNDDLKYRIARREAHLADNELAQAWNSMRQEPKSKQRNMENALTITYLNHALLSHLSALGAHREANMVNYNDIESLFRQIDKKMSEAGKESTIQEEKFSSDLSKLLMTLQQQIRGTEAGLKRQQLRLFYNIAATTSKIIDELKRTSTL</sequence>
<organism evidence="10 11">
    <name type="scientific">Draconibacterium sediminis</name>
    <dbReference type="NCBI Taxonomy" id="1544798"/>
    <lineage>
        <taxon>Bacteria</taxon>
        <taxon>Pseudomonadati</taxon>
        <taxon>Bacteroidota</taxon>
        <taxon>Bacteroidia</taxon>
        <taxon>Marinilabiliales</taxon>
        <taxon>Prolixibacteraceae</taxon>
        <taxon>Draconibacterium</taxon>
    </lineage>
</organism>
<dbReference type="PANTHER" id="PTHR30509:SF8">
    <property type="entry name" value="INNER MEMBRANE PROTEIN YCCS"/>
    <property type="match status" value="1"/>
</dbReference>
<dbReference type="Pfam" id="PF13515">
    <property type="entry name" value="FUSC_2"/>
    <property type="match status" value="1"/>
</dbReference>
<feature type="transmembrane region" description="Helical" evidence="7">
    <location>
        <begin position="100"/>
        <end position="118"/>
    </location>
</feature>
<protein>
    <submittedName>
        <fullName evidence="10">Uncharacterized protein</fullName>
    </submittedName>
</protein>
<evidence type="ECO:0000256" key="7">
    <source>
        <dbReference type="SAM" id="Phobius"/>
    </source>
</evidence>
<keyword evidence="11" id="KW-1185">Reference proteome</keyword>
<dbReference type="Pfam" id="PF12805">
    <property type="entry name" value="FUSC-like"/>
    <property type="match status" value="1"/>
</dbReference>
<evidence type="ECO:0000259" key="9">
    <source>
        <dbReference type="Pfam" id="PF13515"/>
    </source>
</evidence>
<dbReference type="RefSeq" id="WP_052670835.1">
    <property type="nucleotide sequence ID" value="NZ_JRHC01000002.1"/>
</dbReference>
<evidence type="ECO:0000256" key="1">
    <source>
        <dbReference type="ARBA" id="ARBA00004651"/>
    </source>
</evidence>
<dbReference type="InterPro" id="IPR049453">
    <property type="entry name" value="Memb_transporter_dom"/>
</dbReference>
<dbReference type="EMBL" id="JRHC01000002">
    <property type="protein sequence ID" value="KJF43856.1"/>
    <property type="molecule type" value="Genomic_DNA"/>
</dbReference>
<feature type="domain" description="Integral membrane protein YccS N-terminal" evidence="8">
    <location>
        <begin position="78"/>
        <end position="331"/>
    </location>
</feature>
<comment type="caution">
    <text evidence="10">The sequence shown here is derived from an EMBL/GenBank/DDBJ whole genome shotgun (WGS) entry which is preliminary data.</text>
</comment>
<feature type="transmembrane region" description="Helical" evidence="7">
    <location>
        <begin position="480"/>
        <end position="499"/>
    </location>
</feature>
<gene>
    <name evidence="10" type="ORF">LH29_12355</name>
</gene>
<evidence type="ECO:0000256" key="3">
    <source>
        <dbReference type="ARBA" id="ARBA00022692"/>
    </source>
</evidence>
<feature type="transmembrane region" description="Helical" evidence="7">
    <location>
        <begin position="442"/>
        <end position="474"/>
    </location>
</feature>
<feature type="domain" description="Integral membrane bound transporter" evidence="9">
    <location>
        <begin position="402"/>
        <end position="523"/>
    </location>
</feature>
<evidence type="ECO:0000259" key="8">
    <source>
        <dbReference type="Pfam" id="PF12805"/>
    </source>
</evidence>
<keyword evidence="2" id="KW-1003">Cell membrane</keyword>
<feature type="transmembrane region" description="Helical" evidence="7">
    <location>
        <begin position="147"/>
        <end position="170"/>
    </location>
</feature>
<feature type="transmembrane region" description="Helical" evidence="7">
    <location>
        <begin position="511"/>
        <end position="529"/>
    </location>
</feature>
<evidence type="ECO:0000256" key="6">
    <source>
        <dbReference type="ARBA" id="ARBA00043993"/>
    </source>
</evidence>
<name>A0A0D8JBG1_9BACT</name>
<feature type="transmembrane region" description="Helical" evidence="7">
    <location>
        <begin position="47"/>
        <end position="65"/>
    </location>
</feature>
<accession>A0A0D8JBG1</accession>
<reference evidence="10 11" key="1">
    <citation type="submission" date="2014-09" db="EMBL/GenBank/DDBJ databases">
        <title>Draft Genome Sequence of Draconibacterium sp. JN14CK-3.</title>
        <authorList>
            <person name="Dong C."/>
            <person name="Lai Q."/>
            <person name="Shao Z."/>
        </authorList>
    </citation>
    <scope>NUCLEOTIDE SEQUENCE [LARGE SCALE GENOMIC DNA]</scope>
    <source>
        <strain evidence="10 11">JN14CK-3</strain>
    </source>
</reference>
<evidence type="ECO:0000256" key="4">
    <source>
        <dbReference type="ARBA" id="ARBA00022989"/>
    </source>
</evidence>
<feature type="transmembrane region" description="Helical" evidence="7">
    <location>
        <begin position="389"/>
        <end position="407"/>
    </location>
</feature>
<dbReference type="Proteomes" id="UP000032544">
    <property type="component" value="Unassembled WGS sequence"/>
</dbReference>
<keyword evidence="3 7" id="KW-0812">Transmembrane</keyword>
<keyword evidence="5 7" id="KW-0472">Membrane</keyword>
<comment type="similarity">
    <text evidence="6">Belongs to the YccS/YhfK family.</text>
</comment>
<keyword evidence="4 7" id="KW-1133">Transmembrane helix</keyword>
<dbReference type="STRING" id="1544798.LH29_12355"/>
<feature type="transmembrane region" description="Helical" evidence="7">
    <location>
        <begin position="125"/>
        <end position="141"/>
    </location>
</feature>